<protein>
    <recommendedName>
        <fullName evidence="4">Teichoic acid D-Ala incorporation-associated protein DltX</fullName>
    </recommendedName>
</protein>
<organism evidence="2 3">
    <name type="scientific">Paenibacillus macquariensis</name>
    <dbReference type="NCBI Taxonomy" id="948756"/>
    <lineage>
        <taxon>Bacteria</taxon>
        <taxon>Bacillati</taxon>
        <taxon>Bacillota</taxon>
        <taxon>Bacilli</taxon>
        <taxon>Bacillales</taxon>
        <taxon>Paenibacillaceae</taxon>
        <taxon>Paenibacillus</taxon>
    </lineage>
</organism>
<proteinExistence type="predicted"/>
<dbReference type="Proteomes" id="UP000186666">
    <property type="component" value="Unassembled WGS sequence"/>
</dbReference>
<sequence>MKAPLYWIKVQLNLGAIPFNILYWLLLIAFVYVVIGIYGMNWSYVPFQ</sequence>
<evidence type="ECO:0008006" key="4">
    <source>
        <dbReference type="Google" id="ProtNLM"/>
    </source>
</evidence>
<keyword evidence="1" id="KW-0472">Membrane</keyword>
<name>A0ABY1JYW6_9BACL</name>
<feature type="transmembrane region" description="Helical" evidence="1">
    <location>
        <begin position="21"/>
        <end position="40"/>
    </location>
</feature>
<keyword evidence="1" id="KW-1133">Transmembrane helix</keyword>
<reference evidence="2 3" key="1">
    <citation type="submission" date="2017-01" db="EMBL/GenBank/DDBJ databases">
        <authorList>
            <person name="Varghese N."/>
            <person name="Submissions S."/>
        </authorList>
    </citation>
    <scope>NUCLEOTIDE SEQUENCE [LARGE SCALE GENOMIC DNA]</scope>
    <source>
        <strain evidence="2 3">ATCC 23464</strain>
    </source>
</reference>
<comment type="caution">
    <text evidence="2">The sequence shown here is derived from an EMBL/GenBank/DDBJ whole genome shotgun (WGS) entry which is preliminary data.</text>
</comment>
<keyword evidence="3" id="KW-1185">Reference proteome</keyword>
<evidence type="ECO:0000313" key="2">
    <source>
        <dbReference type="EMBL" id="SIR01665.1"/>
    </source>
</evidence>
<evidence type="ECO:0000256" key="1">
    <source>
        <dbReference type="SAM" id="Phobius"/>
    </source>
</evidence>
<keyword evidence="1" id="KW-0812">Transmembrane</keyword>
<evidence type="ECO:0000313" key="3">
    <source>
        <dbReference type="Proteomes" id="UP000186666"/>
    </source>
</evidence>
<accession>A0ABY1JYW6</accession>
<dbReference type="EMBL" id="FTNK01000006">
    <property type="protein sequence ID" value="SIR01665.1"/>
    <property type="molecule type" value="Genomic_DNA"/>
</dbReference>
<gene>
    <name evidence="2" type="ORF">SAMN05421578_1065</name>
</gene>